<dbReference type="GO" id="GO:0043200">
    <property type="term" value="P:response to amino acid"/>
    <property type="evidence" value="ECO:0007669"/>
    <property type="project" value="TreeGrafter"/>
</dbReference>
<dbReference type="InterPro" id="IPR011991">
    <property type="entry name" value="ArsR-like_HTH"/>
</dbReference>
<dbReference type="PANTHER" id="PTHR30154:SF34">
    <property type="entry name" value="TRANSCRIPTIONAL REGULATOR AZLB"/>
    <property type="match status" value="1"/>
</dbReference>
<dbReference type="PANTHER" id="PTHR30154">
    <property type="entry name" value="LEUCINE-RESPONSIVE REGULATORY PROTEIN"/>
    <property type="match status" value="1"/>
</dbReference>
<reference evidence="5 6" key="1">
    <citation type="submission" date="2019-08" db="EMBL/GenBank/DDBJ databases">
        <title>Archaea genome.</title>
        <authorList>
            <person name="Kajale S."/>
            <person name="Shouche Y."/>
            <person name="Deshpande N."/>
            <person name="Sharma A."/>
        </authorList>
    </citation>
    <scope>NUCLEOTIDE SEQUENCE [LARGE SCALE GENOMIC DNA]</scope>
    <source>
        <strain evidence="5 6">ESP3B_9</strain>
    </source>
</reference>
<comment type="caution">
    <text evidence="5">The sequence shown here is derived from an EMBL/GenBank/DDBJ whole genome shotgun (WGS) entry which is preliminary data.</text>
</comment>
<proteinExistence type="predicted"/>
<name>A0A5D5AQM9_9EURY</name>
<keyword evidence="1" id="KW-0805">Transcription regulation</keyword>
<evidence type="ECO:0000256" key="1">
    <source>
        <dbReference type="ARBA" id="ARBA00023015"/>
    </source>
</evidence>
<protein>
    <submittedName>
        <fullName evidence="5">Lrp/AsnC family transcriptional regulator</fullName>
    </submittedName>
</protein>
<dbReference type="Proteomes" id="UP000324104">
    <property type="component" value="Unassembled WGS sequence"/>
</dbReference>
<dbReference type="RefSeq" id="WP_149081449.1">
    <property type="nucleotide sequence ID" value="NZ_VTAW01000011.1"/>
</dbReference>
<dbReference type="InterPro" id="IPR036388">
    <property type="entry name" value="WH-like_DNA-bd_sf"/>
</dbReference>
<dbReference type="GO" id="GO:0005829">
    <property type="term" value="C:cytosol"/>
    <property type="evidence" value="ECO:0007669"/>
    <property type="project" value="TreeGrafter"/>
</dbReference>
<dbReference type="SMART" id="SM00344">
    <property type="entry name" value="HTH_ASNC"/>
    <property type="match status" value="1"/>
</dbReference>
<feature type="domain" description="HTH asnC-type" evidence="4">
    <location>
        <begin position="11"/>
        <end position="72"/>
    </location>
</feature>
<keyword evidence="6" id="KW-1185">Reference proteome</keyword>
<dbReference type="Gene3D" id="1.10.10.10">
    <property type="entry name" value="Winged helix-like DNA-binding domain superfamily/Winged helix DNA-binding domain"/>
    <property type="match status" value="1"/>
</dbReference>
<dbReference type="SUPFAM" id="SSF54909">
    <property type="entry name" value="Dimeric alpha+beta barrel"/>
    <property type="match status" value="1"/>
</dbReference>
<dbReference type="AlphaFoldDB" id="A0A5D5AQM9"/>
<dbReference type="PROSITE" id="PS50956">
    <property type="entry name" value="HTH_ASNC_2"/>
    <property type="match status" value="1"/>
</dbReference>
<dbReference type="SUPFAM" id="SSF46785">
    <property type="entry name" value="Winged helix' DNA-binding domain"/>
    <property type="match status" value="1"/>
</dbReference>
<dbReference type="Pfam" id="PF01037">
    <property type="entry name" value="AsnC_trans_reg"/>
    <property type="match status" value="1"/>
</dbReference>
<evidence type="ECO:0000313" key="6">
    <source>
        <dbReference type="Proteomes" id="UP000324104"/>
    </source>
</evidence>
<dbReference type="Pfam" id="PF13412">
    <property type="entry name" value="HTH_24"/>
    <property type="match status" value="1"/>
</dbReference>
<dbReference type="EMBL" id="VTAW01000011">
    <property type="protein sequence ID" value="TYT62112.1"/>
    <property type="molecule type" value="Genomic_DNA"/>
</dbReference>
<sequence>MEGTLHTQQDLDETDLAIIERVEEDFDVSLETLADELDLSKSAVHYRLNKLKDSDVIKGVSADVDPLAFGLEMVAITDVSVAHESGYSENIGEELNDLEGVERVYYTMGDVDFVVVSRVQTRDQLNDLIDQIVAVEGVNETSSKFVMQEFDADSSLVSNLTDEARQAVLDASTN</sequence>
<dbReference type="Gene3D" id="3.30.70.920">
    <property type="match status" value="1"/>
</dbReference>
<dbReference type="InterPro" id="IPR011008">
    <property type="entry name" value="Dimeric_a/b-barrel"/>
</dbReference>
<evidence type="ECO:0000313" key="5">
    <source>
        <dbReference type="EMBL" id="TYT62112.1"/>
    </source>
</evidence>
<evidence type="ECO:0000256" key="2">
    <source>
        <dbReference type="ARBA" id="ARBA00023125"/>
    </source>
</evidence>
<keyword evidence="2" id="KW-0238">DNA-binding</keyword>
<dbReference type="InterPro" id="IPR019887">
    <property type="entry name" value="Tscrpt_reg_AsnC/Lrp_C"/>
</dbReference>
<gene>
    <name evidence="5" type="ORF">FYC77_10465</name>
</gene>
<dbReference type="InterPro" id="IPR019888">
    <property type="entry name" value="Tscrpt_reg_AsnC-like"/>
</dbReference>
<dbReference type="InterPro" id="IPR000485">
    <property type="entry name" value="AsnC-type_HTH_dom"/>
</dbReference>
<evidence type="ECO:0000256" key="3">
    <source>
        <dbReference type="ARBA" id="ARBA00023163"/>
    </source>
</evidence>
<accession>A0A5D5AQM9</accession>
<keyword evidence="3" id="KW-0804">Transcription</keyword>
<evidence type="ECO:0000259" key="4">
    <source>
        <dbReference type="PROSITE" id="PS50956"/>
    </source>
</evidence>
<dbReference type="GO" id="GO:0043565">
    <property type="term" value="F:sequence-specific DNA binding"/>
    <property type="evidence" value="ECO:0007669"/>
    <property type="project" value="InterPro"/>
</dbReference>
<dbReference type="InterPro" id="IPR036390">
    <property type="entry name" value="WH_DNA-bd_sf"/>
</dbReference>
<organism evidence="5 6">
    <name type="scientific">Natrialba swarupiae</name>
    <dbReference type="NCBI Taxonomy" id="2448032"/>
    <lineage>
        <taxon>Archaea</taxon>
        <taxon>Methanobacteriati</taxon>
        <taxon>Methanobacteriota</taxon>
        <taxon>Stenosarchaea group</taxon>
        <taxon>Halobacteria</taxon>
        <taxon>Halobacteriales</taxon>
        <taxon>Natrialbaceae</taxon>
        <taxon>Natrialba</taxon>
    </lineage>
</organism>
<dbReference type="CDD" id="cd00090">
    <property type="entry name" value="HTH_ARSR"/>
    <property type="match status" value="1"/>
</dbReference>